<evidence type="ECO:0000259" key="7">
    <source>
        <dbReference type="PROSITE" id="PS51471"/>
    </source>
</evidence>
<keyword evidence="2" id="KW-0479">Metal-binding</keyword>
<dbReference type="PANTHER" id="PTHR10869:SF246">
    <property type="entry name" value="TRANSMEMBRANE PROLYL 4-HYDROXYLASE"/>
    <property type="match status" value="1"/>
</dbReference>
<keyword evidence="9" id="KW-1185">Reference proteome</keyword>
<dbReference type="EMBL" id="CP041046">
    <property type="protein sequence ID" value="QDE40261.1"/>
    <property type="molecule type" value="Genomic_DNA"/>
</dbReference>
<sequence>MQTRRHTKVTPDWHRWIGEALANGSAPAELLATMKEHQFDERVAREAIADSVFGGVAPPPSGDAQASDFVSRLPAGHVIHTPDRDIRVLVRVARPVIAVLDNVLDAAECDGMIALARSRLARSAVVAPDSGSNTVMDIRTSEGAYFHRAESELVQRIDARTAAIMQLPEEHGEGLQVMRYGVGGEYMPHYDYFAPDQKGSAPHIASGGQRVSTLIMYLDDAQAGGETIFPRIDFSYVPRKGQGLYFEYAAADGSLDPLSLHGGAPVVAGEKWIVTKWMRERAFAG</sequence>
<dbReference type="RefSeq" id="WP_139983799.1">
    <property type="nucleotide sequence ID" value="NZ_CP041046.1"/>
</dbReference>
<dbReference type="AlphaFoldDB" id="A0A4Y5Z4U0"/>
<keyword evidence="5" id="KW-0560">Oxidoreductase</keyword>
<evidence type="ECO:0000256" key="4">
    <source>
        <dbReference type="ARBA" id="ARBA00022964"/>
    </source>
</evidence>
<dbReference type="Proteomes" id="UP000316093">
    <property type="component" value="Chromosome"/>
</dbReference>
<evidence type="ECO:0000256" key="6">
    <source>
        <dbReference type="ARBA" id="ARBA00023004"/>
    </source>
</evidence>
<dbReference type="InterPro" id="IPR045054">
    <property type="entry name" value="P4HA-like"/>
</dbReference>
<organism evidence="8 9">
    <name type="scientific">Luteibacter pinisoli</name>
    <dbReference type="NCBI Taxonomy" id="2589080"/>
    <lineage>
        <taxon>Bacteria</taxon>
        <taxon>Pseudomonadati</taxon>
        <taxon>Pseudomonadota</taxon>
        <taxon>Gammaproteobacteria</taxon>
        <taxon>Lysobacterales</taxon>
        <taxon>Rhodanobacteraceae</taxon>
        <taxon>Luteibacter</taxon>
    </lineage>
</organism>
<evidence type="ECO:0000313" key="8">
    <source>
        <dbReference type="EMBL" id="QDE40261.1"/>
    </source>
</evidence>
<keyword evidence="6" id="KW-0408">Iron</keyword>
<comment type="cofactor">
    <cofactor evidence="1">
        <name>L-ascorbate</name>
        <dbReference type="ChEBI" id="CHEBI:38290"/>
    </cofactor>
</comment>
<gene>
    <name evidence="8" type="ORF">FIV34_14135</name>
</gene>
<proteinExistence type="predicted"/>
<accession>A0A4Y5Z4U0</accession>
<feature type="domain" description="Fe2OG dioxygenase" evidence="7">
    <location>
        <begin position="171"/>
        <end position="280"/>
    </location>
</feature>
<dbReference type="GO" id="GO:0004656">
    <property type="term" value="F:procollagen-proline 4-dioxygenase activity"/>
    <property type="evidence" value="ECO:0007669"/>
    <property type="project" value="TreeGrafter"/>
</dbReference>
<evidence type="ECO:0000256" key="2">
    <source>
        <dbReference type="ARBA" id="ARBA00022723"/>
    </source>
</evidence>
<dbReference type="GO" id="GO:0005506">
    <property type="term" value="F:iron ion binding"/>
    <property type="evidence" value="ECO:0007669"/>
    <property type="project" value="InterPro"/>
</dbReference>
<evidence type="ECO:0000313" key="9">
    <source>
        <dbReference type="Proteomes" id="UP000316093"/>
    </source>
</evidence>
<keyword evidence="4 8" id="KW-0223">Dioxygenase</keyword>
<reference evidence="8 9" key="1">
    <citation type="submission" date="2019-06" db="EMBL/GenBank/DDBJ databases">
        <title>A complete genome sequence for Luteibacter pinisoli MAH-14.</title>
        <authorList>
            <person name="Baltrus D.A."/>
        </authorList>
    </citation>
    <scope>NUCLEOTIDE SEQUENCE [LARGE SCALE GENOMIC DNA]</scope>
    <source>
        <strain evidence="8 9">MAH-14</strain>
    </source>
</reference>
<dbReference type="InterPro" id="IPR005123">
    <property type="entry name" value="Oxoglu/Fe-dep_dioxygenase_dom"/>
</dbReference>
<dbReference type="KEGG" id="lpy:FIV34_14135"/>
<evidence type="ECO:0000256" key="1">
    <source>
        <dbReference type="ARBA" id="ARBA00001961"/>
    </source>
</evidence>
<name>A0A4Y5Z4U0_9GAMM</name>
<dbReference type="PROSITE" id="PS51471">
    <property type="entry name" value="FE2OG_OXY"/>
    <property type="match status" value="1"/>
</dbReference>
<dbReference type="OrthoDB" id="269774at2"/>
<dbReference type="GO" id="GO:0031418">
    <property type="term" value="F:L-ascorbic acid binding"/>
    <property type="evidence" value="ECO:0007669"/>
    <property type="project" value="UniProtKB-KW"/>
</dbReference>
<protein>
    <submittedName>
        <fullName evidence="8">2-oxoglutarate-dependent dioxygenase</fullName>
    </submittedName>
</protein>
<evidence type="ECO:0000256" key="3">
    <source>
        <dbReference type="ARBA" id="ARBA00022896"/>
    </source>
</evidence>
<dbReference type="InterPro" id="IPR006620">
    <property type="entry name" value="Pro_4_hyd_alph"/>
</dbReference>
<dbReference type="Gene3D" id="2.60.120.620">
    <property type="entry name" value="q2cbj1_9rhob like domain"/>
    <property type="match status" value="1"/>
</dbReference>
<keyword evidence="3" id="KW-0847">Vitamin C</keyword>
<dbReference type="SMART" id="SM00702">
    <property type="entry name" value="P4Hc"/>
    <property type="match status" value="1"/>
</dbReference>
<dbReference type="InterPro" id="IPR044862">
    <property type="entry name" value="Pro_4_hyd_alph_FE2OG_OXY"/>
</dbReference>
<evidence type="ECO:0000256" key="5">
    <source>
        <dbReference type="ARBA" id="ARBA00023002"/>
    </source>
</evidence>
<dbReference type="PANTHER" id="PTHR10869">
    <property type="entry name" value="PROLYL 4-HYDROXYLASE ALPHA SUBUNIT"/>
    <property type="match status" value="1"/>
</dbReference>
<dbReference type="Pfam" id="PF13640">
    <property type="entry name" value="2OG-FeII_Oxy_3"/>
    <property type="match status" value="1"/>
</dbReference>